<dbReference type="KEGG" id="egu:109506471"/>
<keyword evidence="1" id="KW-1185">Reference proteome</keyword>
<dbReference type="InParanoid" id="A0A6J0PPU7"/>
<proteinExistence type="predicted"/>
<dbReference type="PANTHER" id="PTHR33070">
    <property type="entry name" value="OS06G0725500 PROTEIN"/>
    <property type="match status" value="1"/>
</dbReference>
<dbReference type="PANTHER" id="PTHR33070:SF120">
    <property type="entry name" value="EXPRESSED PROTEIN"/>
    <property type="match status" value="1"/>
</dbReference>
<organism evidence="1 2">
    <name type="scientific">Elaeis guineensis var. tenera</name>
    <name type="common">Oil palm</name>
    <dbReference type="NCBI Taxonomy" id="51953"/>
    <lineage>
        <taxon>Eukaryota</taxon>
        <taxon>Viridiplantae</taxon>
        <taxon>Streptophyta</taxon>
        <taxon>Embryophyta</taxon>
        <taxon>Tracheophyta</taxon>
        <taxon>Spermatophyta</taxon>
        <taxon>Magnoliopsida</taxon>
        <taxon>Liliopsida</taxon>
        <taxon>Arecaceae</taxon>
        <taxon>Arecoideae</taxon>
        <taxon>Cocoseae</taxon>
        <taxon>Elaeidinae</taxon>
        <taxon>Elaeis</taxon>
    </lineage>
</organism>
<dbReference type="AlphaFoldDB" id="A0A6J0PPU7"/>
<dbReference type="RefSeq" id="XP_019709642.1">
    <property type="nucleotide sequence ID" value="XM_019854083.2"/>
</dbReference>
<accession>A0A6J0PPU7</accession>
<protein>
    <submittedName>
        <fullName evidence="2">Uncharacterized protein LOC109506471</fullName>
    </submittedName>
</protein>
<evidence type="ECO:0000313" key="1">
    <source>
        <dbReference type="Proteomes" id="UP000504607"/>
    </source>
</evidence>
<reference evidence="2" key="1">
    <citation type="submission" date="2025-08" db="UniProtKB">
        <authorList>
            <consortium name="RefSeq"/>
        </authorList>
    </citation>
    <scope>IDENTIFICATION</scope>
</reference>
<dbReference type="GO" id="GO:0048364">
    <property type="term" value="P:root development"/>
    <property type="evidence" value="ECO:0007669"/>
    <property type="project" value="InterPro"/>
</dbReference>
<dbReference type="Proteomes" id="UP000504607">
    <property type="component" value="Chromosome 12"/>
</dbReference>
<dbReference type="GO" id="GO:0048367">
    <property type="term" value="P:shoot system development"/>
    <property type="evidence" value="ECO:0007669"/>
    <property type="project" value="InterPro"/>
</dbReference>
<gene>
    <name evidence="2" type="primary">LOC109506471</name>
</gene>
<name>A0A6J0PPU7_ELAGV</name>
<evidence type="ECO:0000313" key="2">
    <source>
        <dbReference type="RefSeq" id="XP_019709642.1"/>
    </source>
</evidence>
<dbReference type="Pfam" id="PF03087">
    <property type="entry name" value="BPS1"/>
    <property type="match status" value="1"/>
</dbReference>
<dbReference type="FunCoup" id="A0A6J0PPU7">
    <property type="interactions" value="1701"/>
</dbReference>
<dbReference type="InterPro" id="IPR004320">
    <property type="entry name" value="BPS1_pln"/>
</dbReference>
<sequence>MAVVQEQQCQVRCNSMPSVSHPIVCRVEEELHKLKACVASSSLSVEMMCHGLRELGDLYSCINELLRLPSNQQVLSHLPQEKWLEEELDGSIRLLDLCGAVRDGLATKKEHLQDLQSALRRRCAEAVKEKTYTYISSGEKANKDIKNCLRSLKKMDSKSGSSMTINKDCDLPLVVRVLMKAREITISLIQSITFYLSVSRPKAKTSRWSSVSKAFHKKKVACEGERDDTSDFSRMLFSLYASYGCISCKDVDKEKAVRAQNQLQTLNVNFDCLENGLDCLFRQLIQSRVSLLNILSL</sequence>
<dbReference type="OrthoDB" id="1701699at2759"/>
<dbReference type="GeneID" id="109506471"/>